<organism evidence="6 7">
    <name type="scientific">Pelagimonas phthalicica</name>
    <dbReference type="NCBI Taxonomy" id="1037362"/>
    <lineage>
        <taxon>Bacteria</taxon>
        <taxon>Pseudomonadati</taxon>
        <taxon>Pseudomonadota</taxon>
        <taxon>Alphaproteobacteria</taxon>
        <taxon>Rhodobacterales</taxon>
        <taxon>Roseobacteraceae</taxon>
        <taxon>Pelagimonas</taxon>
    </lineage>
</organism>
<reference evidence="7" key="1">
    <citation type="submission" date="2017-05" db="EMBL/GenBank/DDBJ databases">
        <authorList>
            <person name="Rodrigo-Torres L."/>
            <person name="Arahal R. D."/>
            <person name="Lucena T."/>
        </authorList>
    </citation>
    <scope>NUCLEOTIDE SEQUENCE [LARGE SCALE GENOMIC DNA]</scope>
    <source>
        <strain evidence="7">CECT 8649</strain>
    </source>
</reference>
<keyword evidence="3" id="KW-0964">Secreted</keyword>
<dbReference type="GO" id="GO:0005198">
    <property type="term" value="F:structural molecule activity"/>
    <property type="evidence" value="ECO:0007669"/>
    <property type="project" value="UniProtKB-UniRule"/>
</dbReference>
<comment type="function">
    <text evidence="3">Flagellin is the subunit protein which polymerizes to form the filaments of bacterial flagella.</text>
</comment>
<dbReference type="InterPro" id="IPR046358">
    <property type="entry name" value="Flagellin_C"/>
</dbReference>
<evidence type="ECO:0000256" key="1">
    <source>
        <dbReference type="ARBA" id="ARBA00005709"/>
    </source>
</evidence>
<dbReference type="Pfam" id="PF00669">
    <property type="entry name" value="Flagellin_N"/>
    <property type="match status" value="1"/>
</dbReference>
<dbReference type="GO" id="GO:0009288">
    <property type="term" value="C:bacterial-type flagellum"/>
    <property type="evidence" value="ECO:0007669"/>
    <property type="project" value="UniProtKB-SubCell"/>
</dbReference>
<comment type="subcellular location">
    <subcellularLocation>
        <location evidence="3">Secreted</location>
    </subcellularLocation>
    <subcellularLocation>
        <location evidence="3">Bacterial flagellum</location>
    </subcellularLocation>
</comment>
<evidence type="ECO:0000259" key="5">
    <source>
        <dbReference type="Pfam" id="PF00700"/>
    </source>
</evidence>
<dbReference type="OrthoDB" id="8328560at2"/>
<feature type="domain" description="Flagellin C-terminal" evidence="5">
    <location>
        <begin position="349"/>
        <end position="431"/>
    </location>
</feature>
<dbReference type="Proteomes" id="UP000225972">
    <property type="component" value="Unassembled WGS sequence"/>
</dbReference>
<evidence type="ECO:0000313" key="6">
    <source>
        <dbReference type="EMBL" id="SMX27875.1"/>
    </source>
</evidence>
<evidence type="ECO:0000256" key="3">
    <source>
        <dbReference type="RuleBase" id="RU362073"/>
    </source>
</evidence>
<keyword evidence="7" id="KW-1185">Reference proteome</keyword>
<dbReference type="Gene3D" id="1.20.1330.10">
    <property type="entry name" value="f41 fragment of flagellin, N-terminal domain"/>
    <property type="match status" value="2"/>
</dbReference>
<gene>
    <name evidence="6" type="primary">fliC_3</name>
    <name evidence="6" type="ORF">TRP8649_01985</name>
</gene>
<evidence type="ECO:0000256" key="2">
    <source>
        <dbReference type="ARBA" id="ARBA00023143"/>
    </source>
</evidence>
<name>A0A238JBS6_9RHOB</name>
<dbReference type="Pfam" id="PF00700">
    <property type="entry name" value="Flagellin_C"/>
    <property type="match status" value="1"/>
</dbReference>
<keyword evidence="2 3" id="KW-0975">Bacterial flagellum</keyword>
<dbReference type="EMBL" id="FXXP01000001">
    <property type="protein sequence ID" value="SMX27875.1"/>
    <property type="molecule type" value="Genomic_DNA"/>
</dbReference>
<dbReference type="InterPro" id="IPR001029">
    <property type="entry name" value="Flagellin_N"/>
</dbReference>
<dbReference type="PANTHER" id="PTHR42792">
    <property type="entry name" value="FLAGELLIN"/>
    <property type="match status" value="1"/>
</dbReference>
<accession>A0A238JBS6</accession>
<protein>
    <recommendedName>
        <fullName evidence="3">Flagellin</fullName>
    </recommendedName>
</protein>
<dbReference type="GO" id="GO:0005576">
    <property type="term" value="C:extracellular region"/>
    <property type="evidence" value="ECO:0007669"/>
    <property type="project" value="UniProtKB-SubCell"/>
</dbReference>
<evidence type="ECO:0000313" key="7">
    <source>
        <dbReference type="Proteomes" id="UP000225972"/>
    </source>
</evidence>
<dbReference type="AlphaFoldDB" id="A0A238JBS6"/>
<feature type="domain" description="Flagellin N-terminal" evidence="4">
    <location>
        <begin position="4"/>
        <end position="138"/>
    </location>
</feature>
<dbReference type="InterPro" id="IPR001492">
    <property type="entry name" value="Flagellin"/>
</dbReference>
<comment type="similarity">
    <text evidence="1 3">Belongs to the bacterial flagellin family.</text>
</comment>
<sequence length="432" mass="44510">MSSILTNMGALNALKTLRKVGSDLDDTMQQVGTGKRVSNAGVNASVWAVSKTMESDVKGFQQISDGLGLAQATLSVARQGAESLADLLTDLKGKIVVGQQDNIDRQKVQADVDALRNQINAVVNATQFNGQNLIKHTSTDAGSGHIQILASLSRTESSVTTTDITLKRQDLRGLAAVVAASGGTYTAAADQVTLNATQSAAMDLSGQSVSVGTAFAISVFGIDADGSAFAQSDYRTTAAGAPTQAEIAGGTLAYVAREGDTMADVVTGLGRRWEAYANANSLSSDVLSLEFAGSTITASSDVSSGSDTLQVTLSRLGADAGNVTGGDLGDLASIDVTTEAGARDALGRVDVMIEAAVDAAAEIGSVQGRLTTQEKFTSQLIDSFKTGIGALVDSDLVETSARQQALQVQQQLAVQALSIANQQPQTLLSLFR</sequence>
<keyword evidence="6" id="KW-0969">Cilium</keyword>
<dbReference type="PANTHER" id="PTHR42792:SF2">
    <property type="entry name" value="FLAGELLIN"/>
    <property type="match status" value="1"/>
</dbReference>
<dbReference type="SUPFAM" id="SSF64518">
    <property type="entry name" value="Phase 1 flagellin"/>
    <property type="match status" value="1"/>
</dbReference>
<keyword evidence="6" id="KW-0966">Cell projection</keyword>
<dbReference type="RefSeq" id="WP_099244357.1">
    <property type="nucleotide sequence ID" value="NZ_FXXP01000001.1"/>
</dbReference>
<proteinExistence type="inferred from homology"/>
<evidence type="ECO:0000259" key="4">
    <source>
        <dbReference type="Pfam" id="PF00669"/>
    </source>
</evidence>
<keyword evidence="6" id="KW-0282">Flagellum</keyword>